<keyword evidence="3" id="KW-0689">Ribosomal protein</keyword>
<accession>A0A2N5UB51</accession>
<dbReference type="PANTHER" id="PTHR21183">
    <property type="entry name" value="RIBOSOMAL PROTEIN L47, MITOCHONDRIAL-RELATED"/>
    <property type="match status" value="1"/>
</dbReference>
<dbReference type="GO" id="GO:0032543">
    <property type="term" value="P:mitochondrial translation"/>
    <property type="evidence" value="ECO:0007669"/>
    <property type="project" value="TreeGrafter"/>
</dbReference>
<evidence type="ECO:0000313" key="9">
    <source>
        <dbReference type="EMBL" id="PLW34971.1"/>
    </source>
</evidence>
<feature type="compositionally biased region" description="Basic and acidic residues" evidence="8">
    <location>
        <begin position="161"/>
        <end position="173"/>
    </location>
</feature>
<evidence type="ECO:0000256" key="7">
    <source>
        <dbReference type="ARBA" id="ARBA00035399"/>
    </source>
</evidence>
<evidence type="ECO:0000313" key="10">
    <source>
        <dbReference type="Proteomes" id="UP000235392"/>
    </source>
</evidence>
<keyword evidence="4" id="KW-0496">Mitochondrion</keyword>
<evidence type="ECO:0000256" key="2">
    <source>
        <dbReference type="ARBA" id="ARBA00009254"/>
    </source>
</evidence>
<evidence type="ECO:0000256" key="3">
    <source>
        <dbReference type="ARBA" id="ARBA00022980"/>
    </source>
</evidence>
<evidence type="ECO:0000256" key="5">
    <source>
        <dbReference type="ARBA" id="ARBA00023274"/>
    </source>
</evidence>
<evidence type="ECO:0000256" key="4">
    <source>
        <dbReference type="ARBA" id="ARBA00023128"/>
    </source>
</evidence>
<dbReference type="Proteomes" id="UP000235392">
    <property type="component" value="Unassembled WGS sequence"/>
</dbReference>
<dbReference type="EMBL" id="PGCI01000187">
    <property type="protein sequence ID" value="PLW34971.1"/>
    <property type="molecule type" value="Genomic_DNA"/>
</dbReference>
<dbReference type="InterPro" id="IPR038340">
    <property type="entry name" value="MRP-L47_sf"/>
</dbReference>
<evidence type="ECO:0000256" key="6">
    <source>
        <dbReference type="ARBA" id="ARBA00035289"/>
    </source>
</evidence>
<dbReference type="InterPro" id="IPR010729">
    <property type="entry name" value="Ribosomal_uL29_mit"/>
</dbReference>
<feature type="region of interest" description="Disordered" evidence="8">
    <location>
        <begin position="57"/>
        <end position="83"/>
    </location>
</feature>
<proteinExistence type="inferred from homology"/>
<dbReference type="GO" id="GO:0003735">
    <property type="term" value="F:structural constituent of ribosome"/>
    <property type="evidence" value="ECO:0007669"/>
    <property type="project" value="InterPro"/>
</dbReference>
<dbReference type="AlphaFoldDB" id="A0A2N5UB51"/>
<sequence>MSVTISRISVLASSAQTKFRAGSANWSTMSTYRTPFRMPIESTRSSFHSTALALARRTRERNRPKPPIHPSVPSFKLSPNEPSHLASSRRKLIGIKSQKNLDEFAWKHDSSQNVLRRRDGVTGKFVHAKVDWIADPKRKFLKAKQEEKILKEDEEYVQKRKKDFEMSTEEDGKQTLPSDPPKQMWRLPVQELNRGAPSLVHEYGREEHHMYTHEQRKALSEIRARAFEHEKKRMLILSQGAHASSDLADQDFWDYEKNLRSPLYDFFRGAQIVEECSVSDARYSHWSVAQLRRKSFQDLQALWFVLLKERNILLVQRTEARRIFGRLVDPSNPGEPLLTIRHQLKAVQYSMRNIKVTVSERRKAIDLRRQFLQKYQSKRDQKAEFQQWLIELEVQKQKMLQDTKPGLEMEAIESYFKSTNGRDQIVKGLKKRGLSDFQLHQNVLAFDRFIQNSRAPLLSSSTNSVILEDSSPSTAAENQAPPS</sequence>
<dbReference type="Pfam" id="PF06984">
    <property type="entry name" value="MRP-L47"/>
    <property type="match status" value="1"/>
</dbReference>
<keyword evidence="5" id="KW-0687">Ribonucleoprotein</keyword>
<dbReference type="PANTHER" id="PTHR21183:SF18">
    <property type="entry name" value="LARGE RIBOSOMAL SUBUNIT PROTEIN UL29M"/>
    <property type="match status" value="1"/>
</dbReference>
<feature type="region of interest" description="Disordered" evidence="8">
    <location>
        <begin position="161"/>
        <end position="183"/>
    </location>
</feature>
<reference evidence="9 10" key="1">
    <citation type="submission" date="2017-11" db="EMBL/GenBank/DDBJ databases">
        <title>De novo assembly and phasing of dikaryotic genomes from two isolates of Puccinia coronata f. sp. avenae, the causal agent of oat crown rust.</title>
        <authorList>
            <person name="Miller M.E."/>
            <person name="Zhang Y."/>
            <person name="Omidvar V."/>
            <person name="Sperschneider J."/>
            <person name="Schwessinger B."/>
            <person name="Raley C."/>
            <person name="Palmer J.M."/>
            <person name="Garnica D."/>
            <person name="Upadhyaya N."/>
            <person name="Rathjen J."/>
            <person name="Taylor J.M."/>
            <person name="Park R.F."/>
            <person name="Dodds P.N."/>
            <person name="Hirsch C.D."/>
            <person name="Kianian S.F."/>
            <person name="Figueroa M."/>
        </authorList>
    </citation>
    <scope>NUCLEOTIDE SEQUENCE [LARGE SCALE GENOMIC DNA]</scope>
    <source>
        <strain evidence="9">12SD80</strain>
    </source>
</reference>
<comment type="subcellular location">
    <subcellularLocation>
        <location evidence="1">Mitochondrion</location>
    </subcellularLocation>
</comment>
<comment type="similarity">
    <text evidence="2">Belongs to the universal ribosomal protein uL29 family.</text>
</comment>
<evidence type="ECO:0000256" key="8">
    <source>
        <dbReference type="SAM" id="MobiDB-lite"/>
    </source>
</evidence>
<protein>
    <recommendedName>
        <fullName evidence="6">Large ribosomal subunit protein uL29m</fullName>
    </recommendedName>
    <alternativeName>
        <fullName evidence="7">54S ribosomal protein L4, mitochondrial</fullName>
    </alternativeName>
</protein>
<comment type="caution">
    <text evidence="9">The sequence shown here is derived from an EMBL/GenBank/DDBJ whole genome shotgun (WGS) entry which is preliminary data.</text>
</comment>
<dbReference type="GO" id="GO:0005762">
    <property type="term" value="C:mitochondrial large ribosomal subunit"/>
    <property type="evidence" value="ECO:0007669"/>
    <property type="project" value="TreeGrafter"/>
</dbReference>
<name>A0A2N5UB51_9BASI</name>
<evidence type="ECO:0000256" key="1">
    <source>
        <dbReference type="ARBA" id="ARBA00004173"/>
    </source>
</evidence>
<dbReference type="Gene3D" id="6.10.330.20">
    <property type="match status" value="1"/>
</dbReference>
<organism evidence="9 10">
    <name type="scientific">Puccinia coronata f. sp. avenae</name>
    <dbReference type="NCBI Taxonomy" id="200324"/>
    <lineage>
        <taxon>Eukaryota</taxon>
        <taxon>Fungi</taxon>
        <taxon>Dikarya</taxon>
        <taxon>Basidiomycota</taxon>
        <taxon>Pucciniomycotina</taxon>
        <taxon>Pucciniomycetes</taxon>
        <taxon>Pucciniales</taxon>
        <taxon>Pucciniaceae</taxon>
        <taxon>Puccinia</taxon>
    </lineage>
</organism>
<feature type="compositionally biased region" description="Basic residues" evidence="8">
    <location>
        <begin position="57"/>
        <end position="66"/>
    </location>
</feature>
<gene>
    <name evidence="9" type="ORF">PCASD_14260</name>
</gene>